<gene>
    <name evidence="4" type="ORF">DENOEST_0623</name>
</gene>
<dbReference type="Proteomes" id="UP000515733">
    <property type="component" value="Chromosome"/>
</dbReference>
<dbReference type="InterPro" id="IPR011836">
    <property type="entry name" value="YhdP"/>
</dbReference>
<sequence length="1287" mass="141150">MPPAAPRAAAVLPHPSPWPRLGRRIALWLAGLLCLGWSLIYLTLHFLVLPRIADYRGEVERQASAALGQPVTIAHLAADWEWLRPRFHVDGVRILNPAGRPVLELDQVDAVVGWTSLLLLEPRFHRLELEAPRLDVRRDATGRLFVAGLAVSTQREERGVGDWLLSQNHIVVRHAWVSWNDEQRRAPLLTLDNLNLNLQNDLGHHRFGFTAEPPRAMAARLDIRGDLRGRRLSQLEDWEGQLYAELDYTDLAAWRAWVDYPLELPRGRGGLRLWLDREQSQPVGLTADVSLADVEARLAPNLPMLELERLSGRFTARRLADGFELSTRALALRTRNGIELPATDLRLDWQAREGAFTANELNLGLLGRLADYLPLPPKLRTSLTAYAPRGHFSGIKLDWHGRQQAFEQFNIKGRFTNVALAAQEVIPGMEGISGRIEGNEKSGIFELGSQGGALDFPSVFAESRIPLESLEARGGWRAEGVNTEIQLSQIKLRNRDAEGQVSGRYLHKPGQLGEIDLDARFSRAEATAVWRYMPRVVSTDVALWLKEALRGGRASEATLKLKGDLNHFPFAKGGGIFRIQGKFHGGSLKYAPDWPQIDDITGNLLFEGVRMNIEASQGRSLGAALGSVKAEIADLSAPEERLVIKGQARGATSQFLQFIESSPVAGWIEHATADMAATGTGELDLNLTLPLRQLSTSQVQGGYRFDANRLLPDPAMPALEDVRGRLEFTHHGIAARALRARILGGPATIDIATGNDGQVAVDARGDVNGVQLRQQFPGQPLLDHLSGGARWTGTVRIKGRGAELRLVSDLKGLTSSLPEPFNKPATEARSLVFERKPIPASTVSPSDHPAPGRDQIELSLGKTLQMQLQRRTEGGISTVERGLIRIGDIPARLPDHGTLLAVGLPRFDLDFWRPASSANAQGKSDSNGLNLTSADLRVDELVAFGRIVHGLRLTGQRHAGQWSADLKSSEMQGRLEWREGGAGRLSGRLAHFSLPAAMSGKVATDDAAKLADSLRELPDLDLSFDHFVHHERDLGEVRINAENKGGDWHTRLSLHSEDGDLSGQGRWRTSAEAPSTRFDFKLKARSVEKLLNRIGYPDAVRRGSANLEGNLSWSGPPFAIDYPSLSGGLRVKAQDGQFNKLEPGAGRLLGILSLQSLPRRITLDFRDVFSDGFAFDAIEGQAGVSQGVMETQDLEIRGPSARVAMQGRVNLVQETQNLLVRVQPALGETITTGVLLANPATGAAYWLANKLFGGPLDKVFAFEYAITGSWADPKVEKVGEPKLKEGQ</sequence>
<dbReference type="NCBIfam" id="TIGR02099">
    <property type="entry name" value="YhdP family protein"/>
    <property type="match status" value="1"/>
</dbReference>
<dbReference type="KEGG" id="doe:DENOEST_0623"/>
<dbReference type="InterPro" id="IPR025263">
    <property type="entry name" value="YhdP_central"/>
</dbReference>
<evidence type="ECO:0000256" key="2">
    <source>
        <dbReference type="SAM" id="Phobius"/>
    </source>
</evidence>
<evidence type="ECO:0000313" key="5">
    <source>
        <dbReference type="Proteomes" id="UP000515733"/>
    </source>
</evidence>
<evidence type="ECO:0000259" key="3">
    <source>
        <dbReference type="Pfam" id="PF13116"/>
    </source>
</evidence>
<feature type="region of interest" description="Disordered" evidence="1">
    <location>
        <begin position="834"/>
        <end position="854"/>
    </location>
</feature>
<evidence type="ECO:0000256" key="1">
    <source>
        <dbReference type="SAM" id="MobiDB-lite"/>
    </source>
</evidence>
<dbReference type="PANTHER" id="PTHR38690:SF1">
    <property type="entry name" value="PROTEASE"/>
    <property type="match status" value="1"/>
</dbReference>
<keyword evidence="2" id="KW-0812">Transmembrane</keyword>
<dbReference type="RefSeq" id="WP_170228123.1">
    <property type="nucleotide sequence ID" value="NZ_LR778301.1"/>
</dbReference>
<dbReference type="EMBL" id="LR778301">
    <property type="protein sequence ID" value="CAB1367788.1"/>
    <property type="molecule type" value="Genomic_DNA"/>
</dbReference>
<accession>A0A6S6Y5G8</accession>
<keyword evidence="2" id="KW-0472">Membrane</keyword>
<protein>
    <recommendedName>
        <fullName evidence="3">YhdP central domain-containing protein</fullName>
    </recommendedName>
</protein>
<keyword evidence="5" id="KW-1185">Reference proteome</keyword>
<reference evidence="4 5" key="1">
    <citation type="submission" date="2020-03" db="EMBL/GenBank/DDBJ databases">
        <authorList>
            <consortium name="Genoscope - CEA"/>
            <person name="William W."/>
        </authorList>
    </citation>
    <scope>NUCLEOTIDE SEQUENCE [LARGE SCALE GENOMIC DNA]</scope>
    <source>
        <strain evidence="5">DSM 16959</strain>
    </source>
</reference>
<name>A0A6S6Y5G8_9PROT</name>
<dbReference type="Pfam" id="PF13116">
    <property type="entry name" value="YhdP"/>
    <property type="match status" value="1"/>
</dbReference>
<feature type="transmembrane region" description="Helical" evidence="2">
    <location>
        <begin position="25"/>
        <end position="48"/>
    </location>
</feature>
<proteinExistence type="predicted"/>
<evidence type="ECO:0000313" key="4">
    <source>
        <dbReference type="EMBL" id="CAB1367788.1"/>
    </source>
</evidence>
<dbReference type="PANTHER" id="PTHR38690">
    <property type="entry name" value="PROTEASE-RELATED"/>
    <property type="match status" value="1"/>
</dbReference>
<organism evidence="4 5">
    <name type="scientific">Denitratisoma oestradiolicum</name>
    <dbReference type="NCBI Taxonomy" id="311182"/>
    <lineage>
        <taxon>Bacteria</taxon>
        <taxon>Pseudomonadati</taxon>
        <taxon>Pseudomonadota</taxon>
        <taxon>Betaproteobacteria</taxon>
        <taxon>Nitrosomonadales</taxon>
        <taxon>Sterolibacteriaceae</taxon>
        <taxon>Denitratisoma</taxon>
    </lineage>
</organism>
<feature type="domain" description="YhdP central" evidence="3">
    <location>
        <begin position="20"/>
        <end position="1275"/>
    </location>
</feature>
<keyword evidence="2" id="KW-1133">Transmembrane helix</keyword>